<dbReference type="STRING" id="743966.MYB_00190"/>
<evidence type="ECO:0000259" key="2">
    <source>
        <dbReference type="Pfam" id="PF13166"/>
    </source>
</evidence>
<evidence type="ECO:0000313" key="4">
    <source>
        <dbReference type="Proteomes" id="UP000019229"/>
    </source>
</evidence>
<dbReference type="PATRIC" id="fig|743966.3.peg.37"/>
<dbReference type="SUPFAM" id="SSF52540">
    <property type="entry name" value="P-loop containing nucleoside triphosphate hydrolases"/>
    <property type="match status" value="1"/>
</dbReference>
<proteinExistence type="predicted"/>
<dbReference type="Proteomes" id="UP000019229">
    <property type="component" value="Chromosome"/>
</dbReference>
<feature type="domain" description="Protein CR006 P-loop" evidence="2">
    <location>
        <begin position="272"/>
        <end position="534"/>
    </location>
</feature>
<accession>W5UTA8</accession>
<dbReference type="Pfam" id="PF13166">
    <property type="entry name" value="AAA_13"/>
    <property type="match status" value="1"/>
</dbReference>
<dbReference type="InterPro" id="IPR026866">
    <property type="entry name" value="CR006_AAA"/>
</dbReference>
<sequence length="754" mass="89575">MKLVCKFKNCFGIHEMKHIFDFQKKGKEKKGKENVFSVYAKNGVMKTSFTEVFSKIRQGEKNKILDKIFVDEKPEFNLCKDEDCKDKWNFDKDSLFVIKSMDSQYKSEYLSALLVNDNTKKRLETLLKLKEDFFLYLKNKSGLKYDKKEKSNDSDLEIFFFQDLGLENDSFLNQLKNIEDKLKNKLSLFNHIKYDEIFDKTLFKKINEEEFQNNVEEFISKNNEIYKNYGFLEKGKFSYAEFKIIAEELKKNNFFVQCNSIRLNDSIVIKDEKELKEWVDKIDKEIKEIPALSSINKLLNTGKGRNLKQIIENNIEIVPYLKRENTNLLKEQLWISYIKDNEENFNKLKESFKSIEEEIENHKNETTEWEKALEIFEKRFSPPYKMNIANKFASIIGEGLPAVLFEFKNHNNETQKKEYNQEELNELGILSQGERRALYLLNIIFDIEKLKIENKTNPKDLLIIIDDIADSFDYKNKYAIIEYLNEIAEIPGFKLIILTHNFDFYRAINLRLAISKSNMLYAIKQNNKIKLEKFQLNIDDKIFFLDWIKELNNRKFIALIPYVRNIIQFTNKIENNDDYKTLTKVLHISDTNLVSNKKVKYNEIFDIFSKYIKFPDDIIEKWENNSELLEIYNEANDVLDQYKNDKLELKLELELELKVVLSIAIRLKSEEYMIKKLKLNGVDDKEINQNKQTGQLFNLCLKNKLIPQNDQLILKKALIIMPENVHINSFMYEPLIDTELEDLIKSYNDIKNLT</sequence>
<dbReference type="AlphaFoldDB" id="W5UTA8"/>
<dbReference type="EMBL" id="CP007154">
    <property type="protein sequence ID" value="AHH45050.1"/>
    <property type="molecule type" value="Genomic_DNA"/>
</dbReference>
<evidence type="ECO:0000256" key="1">
    <source>
        <dbReference type="SAM" id="Coils"/>
    </source>
</evidence>
<name>W5UTA8_9BACT</name>
<reference evidence="3 4" key="1">
    <citation type="journal article" date="2014" name="Genome Announc.">
        <title>Complete Genome Sequence of Mycoplasma bovoculi Strain M165/69T (ATCC 29104).</title>
        <authorList>
            <person name="Calcutt M.J."/>
            <person name="Foecking M.F."/>
        </authorList>
    </citation>
    <scope>NUCLEOTIDE SEQUENCE [LARGE SCALE GENOMIC DNA]</scope>
    <source>
        <strain evidence="3">M165/69</strain>
    </source>
</reference>
<dbReference type="Gene3D" id="3.40.50.300">
    <property type="entry name" value="P-loop containing nucleotide triphosphate hydrolases"/>
    <property type="match status" value="1"/>
</dbReference>
<feature type="coiled-coil region" evidence="1">
    <location>
        <begin position="338"/>
        <end position="379"/>
    </location>
</feature>
<dbReference type="eggNOG" id="COG1196">
    <property type="taxonomic scope" value="Bacteria"/>
</dbReference>
<feature type="coiled-coil region" evidence="1">
    <location>
        <begin position="625"/>
        <end position="652"/>
    </location>
</feature>
<gene>
    <name evidence="3" type="ORF">MYB_00190</name>
</gene>
<keyword evidence="1" id="KW-0175">Coiled coil</keyword>
<evidence type="ECO:0000313" key="3">
    <source>
        <dbReference type="EMBL" id="AHH45050.1"/>
    </source>
</evidence>
<dbReference type="KEGG" id="mbc:MYB_00190"/>
<organism evidence="3 4">
    <name type="scientific">Mesomycoplasma bovoculi M165/69</name>
    <dbReference type="NCBI Taxonomy" id="743966"/>
    <lineage>
        <taxon>Bacteria</taxon>
        <taxon>Bacillati</taxon>
        <taxon>Mycoplasmatota</taxon>
        <taxon>Mycoplasmoidales</taxon>
        <taxon>Metamycoplasmataceae</taxon>
        <taxon>Mesomycoplasma</taxon>
    </lineage>
</organism>
<protein>
    <recommendedName>
        <fullName evidence="2">Protein CR006 P-loop domain-containing protein</fullName>
    </recommendedName>
</protein>
<keyword evidence="4" id="KW-1185">Reference proteome</keyword>
<dbReference type="HOGENOM" id="CLU_413752_0_0_14"/>
<dbReference type="InterPro" id="IPR027417">
    <property type="entry name" value="P-loop_NTPase"/>
</dbReference>
<dbReference type="RefSeq" id="WP_022934850.1">
    <property type="nucleotide sequence ID" value="NZ_CP007154.1"/>
</dbReference>
<dbReference type="OrthoDB" id="4770574at2"/>